<dbReference type="Pfam" id="PF01048">
    <property type="entry name" value="PNP_UDP_1"/>
    <property type="match status" value="1"/>
</dbReference>
<reference evidence="12 13" key="1">
    <citation type="submission" date="2024-04" db="EMBL/GenBank/DDBJ databases">
        <authorList>
            <person name="Waldvogel A.-M."/>
            <person name="Schoenle A."/>
        </authorList>
    </citation>
    <scope>NUCLEOTIDE SEQUENCE [LARGE SCALE GENOMIC DNA]</scope>
</reference>
<organism evidence="12 13">
    <name type="scientific">Knipowitschia caucasica</name>
    <name type="common">Caucasian dwarf goby</name>
    <name type="synonym">Pomatoschistus caucasicus</name>
    <dbReference type="NCBI Taxonomy" id="637954"/>
    <lineage>
        <taxon>Eukaryota</taxon>
        <taxon>Metazoa</taxon>
        <taxon>Chordata</taxon>
        <taxon>Craniata</taxon>
        <taxon>Vertebrata</taxon>
        <taxon>Euteleostomi</taxon>
        <taxon>Actinopterygii</taxon>
        <taxon>Neopterygii</taxon>
        <taxon>Teleostei</taxon>
        <taxon>Neoteleostei</taxon>
        <taxon>Acanthomorphata</taxon>
        <taxon>Gobiaria</taxon>
        <taxon>Gobiiformes</taxon>
        <taxon>Gobioidei</taxon>
        <taxon>Gobiidae</taxon>
        <taxon>Gobiinae</taxon>
        <taxon>Knipowitschia</taxon>
    </lineage>
</organism>
<evidence type="ECO:0000256" key="1">
    <source>
        <dbReference type="ARBA" id="ARBA00005058"/>
    </source>
</evidence>
<dbReference type="InterPro" id="IPR011268">
    <property type="entry name" value="Purine_phosphorylase"/>
</dbReference>
<dbReference type="PANTHER" id="PTHR11904:SF12">
    <property type="entry name" value="PURINE NUCLEOSIDE PHOSPHORYLASE"/>
    <property type="match status" value="1"/>
</dbReference>
<dbReference type="InterPro" id="IPR035994">
    <property type="entry name" value="Nucleoside_phosphorylase_sf"/>
</dbReference>
<keyword evidence="13" id="KW-1185">Reference proteome</keyword>
<evidence type="ECO:0000256" key="2">
    <source>
        <dbReference type="ARBA" id="ARBA00006751"/>
    </source>
</evidence>
<gene>
    <name evidence="12" type="ORF">KC01_LOCUS10185</name>
</gene>
<dbReference type="GO" id="GO:0009116">
    <property type="term" value="P:nucleoside metabolic process"/>
    <property type="evidence" value="ECO:0007669"/>
    <property type="project" value="InterPro"/>
</dbReference>
<evidence type="ECO:0000256" key="9">
    <source>
        <dbReference type="ARBA" id="ARBA00023970"/>
    </source>
</evidence>
<keyword evidence="4" id="KW-0328">Glycosyltransferase</keyword>
<comment type="similarity">
    <text evidence="2">Belongs to the PNP/MTAP phosphorylase family.</text>
</comment>
<comment type="catalytic activity">
    <reaction evidence="7">
        <text>2'-deoxyguanosine + phosphate = 2-deoxy-alpha-D-ribose 1-phosphate + guanine</text>
        <dbReference type="Rhea" id="RHEA:27738"/>
        <dbReference type="ChEBI" id="CHEBI:16235"/>
        <dbReference type="ChEBI" id="CHEBI:17172"/>
        <dbReference type="ChEBI" id="CHEBI:43474"/>
        <dbReference type="ChEBI" id="CHEBI:57259"/>
        <dbReference type="EC" id="2.4.2.1"/>
    </reaction>
</comment>
<protein>
    <recommendedName>
        <fullName evidence="3">purine-nucleoside phosphorylase</fullName>
        <ecNumber evidence="3">2.4.2.1</ecNumber>
    </recommendedName>
    <alternativeName>
        <fullName evidence="10">Inosine-guanosine phosphorylase</fullName>
    </alternativeName>
</protein>
<comment type="pathway">
    <text evidence="1">Purine metabolism; purine nucleoside salvage.</text>
</comment>
<dbReference type="Gene3D" id="3.40.50.1580">
    <property type="entry name" value="Nucleoside phosphorylase domain"/>
    <property type="match status" value="1"/>
</dbReference>
<keyword evidence="5" id="KW-0808">Transferase</keyword>
<comment type="catalytic activity">
    <reaction evidence="6">
        <text>inosine + phosphate = alpha-D-ribose 1-phosphate + hypoxanthine</text>
        <dbReference type="Rhea" id="RHEA:27646"/>
        <dbReference type="ChEBI" id="CHEBI:17368"/>
        <dbReference type="ChEBI" id="CHEBI:17596"/>
        <dbReference type="ChEBI" id="CHEBI:43474"/>
        <dbReference type="ChEBI" id="CHEBI:57720"/>
        <dbReference type="EC" id="2.4.2.1"/>
    </reaction>
</comment>
<evidence type="ECO:0000256" key="10">
    <source>
        <dbReference type="ARBA" id="ARBA00031036"/>
    </source>
</evidence>
<evidence type="ECO:0000256" key="6">
    <source>
        <dbReference type="ARBA" id="ARBA00023918"/>
    </source>
</evidence>
<evidence type="ECO:0000313" key="12">
    <source>
        <dbReference type="EMBL" id="CAL1579091.1"/>
    </source>
</evidence>
<evidence type="ECO:0000313" key="13">
    <source>
        <dbReference type="Proteomes" id="UP001497482"/>
    </source>
</evidence>
<dbReference type="AlphaFoldDB" id="A0AAV2JN34"/>
<sequence>MRVFKLMGVQTMIMTNAAGGLNPDYRVGDVMILKDHINLPGLGGTNPLMGPNEDRFGLRFPCTSDAYDRDLRALALSVGAELGFGDLLREGVYCVQGGPNFESIAECRMLRIMGADAIGMSTVHEVLVARHCGMRCFALSLVSNMAIMDYDSVERANHDEVLETGRLRAKQLESLVSELVDRMETHNTC</sequence>
<dbReference type="Proteomes" id="UP001497482">
    <property type="component" value="Chromosome 14"/>
</dbReference>
<name>A0AAV2JN34_KNICA</name>
<dbReference type="EMBL" id="OZ035836">
    <property type="protein sequence ID" value="CAL1579091.1"/>
    <property type="molecule type" value="Genomic_DNA"/>
</dbReference>
<dbReference type="EC" id="2.4.2.1" evidence="3"/>
<dbReference type="NCBIfam" id="TIGR01697">
    <property type="entry name" value="PNPH-PUNA-XAPA"/>
    <property type="match status" value="1"/>
</dbReference>
<dbReference type="GO" id="GO:0005737">
    <property type="term" value="C:cytoplasm"/>
    <property type="evidence" value="ECO:0007669"/>
    <property type="project" value="TreeGrafter"/>
</dbReference>
<evidence type="ECO:0000256" key="8">
    <source>
        <dbReference type="ARBA" id="ARBA00023950"/>
    </source>
</evidence>
<dbReference type="InterPro" id="IPR000845">
    <property type="entry name" value="Nucleoside_phosphorylase_d"/>
</dbReference>
<evidence type="ECO:0000256" key="5">
    <source>
        <dbReference type="ARBA" id="ARBA00022679"/>
    </source>
</evidence>
<accession>A0AAV2JN34</accession>
<dbReference type="SUPFAM" id="SSF53167">
    <property type="entry name" value="Purine and uridine phosphorylases"/>
    <property type="match status" value="1"/>
</dbReference>
<comment type="catalytic activity">
    <reaction evidence="9">
        <text>guanosine + phosphate = alpha-D-ribose 1-phosphate + guanine</text>
        <dbReference type="Rhea" id="RHEA:13233"/>
        <dbReference type="ChEBI" id="CHEBI:16235"/>
        <dbReference type="ChEBI" id="CHEBI:16750"/>
        <dbReference type="ChEBI" id="CHEBI:43474"/>
        <dbReference type="ChEBI" id="CHEBI:57720"/>
        <dbReference type="EC" id="2.4.2.1"/>
    </reaction>
</comment>
<dbReference type="PANTHER" id="PTHR11904">
    <property type="entry name" value="METHYLTHIOADENOSINE/PURINE NUCLEOSIDE PHOSPHORYLASE"/>
    <property type="match status" value="1"/>
</dbReference>
<comment type="catalytic activity">
    <reaction evidence="8">
        <text>2'-deoxyinosine + phosphate = 2-deoxy-alpha-D-ribose 1-phosphate + hypoxanthine</text>
        <dbReference type="Rhea" id="RHEA:27750"/>
        <dbReference type="ChEBI" id="CHEBI:17368"/>
        <dbReference type="ChEBI" id="CHEBI:28997"/>
        <dbReference type="ChEBI" id="CHEBI:43474"/>
        <dbReference type="ChEBI" id="CHEBI:57259"/>
        <dbReference type="EC" id="2.4.2.1"/>
    </reaction>
</comment>
<dbReference type="CDD" id="cd09009">
    <property type="entry name" value="PNP-EcPNPII_like"/>
    <property type="match status" value="1"/>
</dbReference>
<proteinExistence type="inferred from homology"/>
<feature type="domain" description="Nucleoside phosphorylase" evidence="11">
    <location>
        <begin position="2"/>
        <end position="180"/>
    </location>
</feature>
<evidence type="ECO:0000259" key="11">
    <source>
        <dbReference type="Pfam" id="PF01048"/>
    </source>
</evidence>
<evidence type="ECO:0000256" key="3">
    <source>
        <dbReference type="ARBA" id="ARBA00011886"/>
    </source>
</evidence>
<evidence type="ECO:0000256" key="7">
    <source>
        <dbReference type="ARBA" id="ARBA00023929"/>
    </source>
</evidence>
<evidence type="ECO:0000256" key="4">
    <source>
        <dbReference type="ARBA" id="ARBA00022676"/>
    </source>
</evidence>
<dbReference type="GO" id="GO:0004731">
    <property type="term" value="F:purine-nucleoside phosphorylase activity"/>
    <property type="evidence" value="ECO:0007669"/>
    <property type="project" value="UniProtKB-EC"/>
</dbReference>